<keyword evidence="2" id="KW-1185">Reference proteome</keyword>
<accession>A0A0C3MEE1</accession>
<evidence type="ECO:0000313" key="2">
    <source>
        <dbReference type="Proteomes" id="UP000054248"/>
    </source>
</evidence>
<dbReference type="Proteomes" id="UP000054248">
    <property type="component" value="Unassembled WGS sequence"/>
</dbReference>
<name>A0A0C3MEE1_9AGAM</name>
<gene>
    <name evidence="1" type="ORF">M407DRAFT_115485</name>
</gene>
<dbReference type="EMBL" id="KN822957">
    <property type="protein sequence ID" value="KIO32122.1"/>
    <property type="molecule type" value="Genomic_DNA"/>
</dbReference>
<reference evidence="1 2" key="1">
    <citation type="submission" date="2014-04" db="EMBL/GenBank/DDBJ databases">
        <authorList>
            <consortium name="DOE Joint Genome Institute"/>
            <person name="Kuo A."/>
            <person name="Girlanda M."/>
            <person name="Perotto S."/>
            <person name="Kohler A."/>
            <person name="Nagy L.G."/>
            <person name="Floudas D."/>
            <person name="Copeland A."/>
            <person name="Barry K.W."/>
            <person name="Cichocki N."/>
            <person name="Veneault-Fourrey C."/>
            <person name="LaButti K."/>
            <person name="Lindquist E.A."/>
            <person name="Lipzen A."/>
            <person name="Lundell T."/>
            <person name="Morin E."/>
            <person name="Murat C."/>
            <person name="Sun H."/>
            <person name="Tunlid A."/>
            <person name="Henrissat B."/>
            <person name="Grigoriev I.V."/>
            <person name="Hibbett D.S."/>
            <person name="Martin F."/>
            <person name="Nordberg H.P."/>
            <person name="Cantor M.N."/>
            <person name="Hua S.X."/>
        </authorList>
    </citation>
    <scope>NUCLEOTIDE SEQUENCE [LARGE SCALE GENOMIC DNA]</scope>
    <source>
        <strain evidence="1 2">MUT 4182</strain>
    </source>
</reference>
<dbReference type="OrthoDB" id="3143949at2759"/>
<reference evidence="2" key="2">
    <citation type="submission" date="2015-01" db="EMBL/GenBank/DDBJ databases">
        <title>Evolutionary Origins and Diversification of the Mycorrhizal Mutualists.</title>
        <authorList>
            <consortium name="DOE Joint Genome Institute"/>
            <consortium name="Mycorrhizal Genomics Consortium"/>
            <person name="Kohler A."/>
            <person name="Kuo A."/>
            <person name="Nagy L.G."/>
            <person name="Floudas D."/>
            <person name="Copeland A."/>
            <person name="Barry K.W."/>
            <person name="Cichocki N."/>
            <person name="Veneault-Fourrey C."/>
            <person name="LaButti K."/>
            <person name="Lindquist E.A."/>
            <person name="Lipzen A."/>
            <person name="Lundell T."/>
            <person name="Morin E."/>
            <person name="Murat C."/>
            <person name="Riley R."/>
            <person name="Ohm R."/>
            <person name="Sun H."/>
            <person name="Tunlid A."/>
            <person name="Henrissat B."/>
            <person name="Grigoriev I.V."/>
            <person name="Hibbett D.S."/>
            <person name="Martin F."/>
        </authorList>
    </citation>
    <scope>NUCLEOTIDE SEQUENCE [LARGE SCALE GENOMIC DNA]</scope>
    <source>
        <strain evidence="2">MUT 4182</strain>
    </source>
</reference>
<proteinExistence type="predicted"/>
<sequence>MALPTRIRYKTAPDAAAHLKVVIGMKRENLGNYIYALGEFYESPVCTKLLNQVEADLTQALTDAQALLDQYELNPNSKRMLRSLSDCERLLDKQWDKYDSAYTRANIRRQTLGMH</sequence>
<protein>
    <submittedName>
        <fullName evidence="1">Uncharacterized protein</fullName>
    </submittedName>
</protein>
<organism evidence="1 2">
    <name type="scientific">Tulasnella calospora MUT 4182</name>
    <dbReference type="NCBI Taxonomy" id="1051891"/>
    <lineage>
        <taxon>Eukaryota</taxon>
        <taxon>Fungi</taxon>
        <taxon>Dikarya</taxon>
        <taxon>Basidiomycota</taxon>
        <taxon>Agaricomycotina</taxon>
        <taxon>Agaricomycetes</taxon>
        <taxon>Cantharellales</taxon>
        <taxon>Tulasnellaceae</taxon>
        <taxon>Tulasnella</taxon>
    </lineage>
</organism>
<dbReference type="AlphaFoldDB" id="A0A0C3MEE1"/>
<dbReference type="HOGENOM" id="CLU_2110728_0_0_1"/>
<evidence type="ECO:0000313" key="1">
    <source>
        <dbReference type="EMBL" id="KIO32122.1"/>
    </source>
</evidence>